<feature type="repeat" description="ANK" evidence="3">
    <location>
        <begin position="127"/>
        <end position="159"/>
    </location>
</feature>
<comment type="caution">
    <text evidence="4">The sequence shown here is derived from an EMBL/GenBank/DDBJ whole genome shotgun (WGS) entry which is preliminary data.</text>
</comment>
<keyword evidence="2 3" id="KW-0040">ANK repeat</keyword>
<keyword evidence="5" id="KW-1185">Reference proteome</keyword>
<dbReference type="SUPFAM" id="SSF48403">
    <property type="entry name" value="Ankyrin repeat"/>
    <property type="match status" value="1"/>
</dbReference>
<dbReference type="PANTHER" id="PTHR24171">
    <property type="entry name" value="ANKYRIN REPEAT DOMAIN-CONTAINING PROTEIN 39-RELATED"/>
    <property type="match status" value="1"/>
</dbReference>
<gene>
    <name evidence="4" type="ORF">HD842_004031</name>
</gene>
<sequence>MMPFVLLKDLYRWRKIGYRLREWFGRVFRHEIFTAIESGADEEALRLGSQRVLTRARDEWGRSPLIAAINKCRSALVQEFIRRGGMRTGDGSLVHASMAGDIAAVRMLLAANKDPNESLPHADTHDNRYTPLMWAANRRFVPIVQALLEAGADVNGMGADGTTAIMCTLKAEPADLEILDVLCRYKADVTVTDWRGRNIIHEARDRARYSGKPEMQKILERYYPNINFD</sequence>
<organism evidence="4 5">
    <name type="scientific">Massilia aurea</name>
    <dbReference type="NCBI Taxonomy" id="373040"/>
    <lineage>
        <taxon>Bacteria</taxon>
        <taxon>Pseudomonadati</taxon>
        <taxon>Pseudomonadota</taxon>
        <taxon>Betaproteobacteria</taxon>
        <taxon>Burkholderiales</taxon>
        <taxon>Oxalobacteraceae</taxon>
        <taxon>Telluria group</taxon>
        <taxon>Massilia</taxon>
    </lineage>
</organism>
<protein>
    <submittedName>
        <fullName evidence="4">Ankyrin repeat protein</fullName>
    </submittedName>
</protein>
<dbReference type="InterPro" id="IPR036770">
    <property type="entry name" value="Ankyrin_rpt-contain_sf"/>
</dbReference>
<proteinExistence type="predicted"/>
<evidence type="ECO:0000256" key="1">
    <source>
        <dbReference type="ARBA" id="ARBA00022737"/>
    </source>
</evidence>
<evidence type="ECO:0000313" key="5">
    <source>
        <dbReference type="Proteomes" id="UP000540787"/>
    </source>
</evidence>
<accession>A0A7X0CGC8</accession>
<evidence type="ECO:0000256" key="2">
    <source>
        <dbReference type="ARBA" id="ARBA00023043"/>
    </source>
</evidence>
<reference evidence="4 5" key="1">
    <citation type="submission" date="2020-08" db="EMBL/GenBank/DDBJ databases">
        <title>The Agave Microbiome: Exploring the role of microbial communities in plant adaptations to desert environments.</title>
        <authorList>
            <person name="Partida-Martinez L.P."/>
        </authorList>
    </citation>
    <scope>NUCLEOTIDE SEQUENCE [LARGE SCALE GENOMIC DNA]</scope>
    <source>
        <strain evidence="4 5">AT3.2</strain>
    </source>
</reference>
<name>A0A7X0CGC8_9BURK</name>
<dbReference type="PROSITE" id="PS50297">
    <property type="entry name" value="ANK_REP_REGION"/>
    <property type="match status" value="1"/>
</dbReference>
<dbReference type="SMART" id="SM00248">
    <property type="entry name" value="ANK"/>
    <property type="match status" value="4"/>
</dbReference>
<dbReference type="RefSeq" id="WP_183556619.1">
    <property type="nucleotide sequence ID" value="NZ_JACHBX010000005.1"/>
</dbReference>
<dbReference type="Pfam" id="PF12796">
    <property type="entry name" value="Ank_2"/>
    <property type="match status" value="1"/>
</dbReference>
<evidence type="ECO:0000313" key="4">
    <source>
        <dbReference type="EMBL" id="MBB6135854.1"/>
    </source>
</evidence>
<evidence type="ECO:0000256" key="3">
    <source>
        <dbReference type="PROSITE-ProRule" id="PRU00023"/>
    </source>
</evidence>
<keyword evidence="1" id="KW-0677">Repeat</keyword>
<dbReference type="Proteomes" id="UP000540787">
    <property type="component" value="Unassembled WGS sequence"/>
</dbReference>
<dbReference type="PROSITE" id="PS50088">
    <property type="entry name" value="ANK_REPEAT"/>
    <property type="match status" value="1"/>
</dbReference>
<dbReference type="InterPro" id="IPR002110">
    <property type="entry name" value="Ankyrin_rpt"/>
</dbReference>
<dbReference type="Gene3D" id="1.25.40.20">
    <property type="entry name" value="Ankyrin repeat-containing domain"/>
    <property type="match status" value="1"/>
</dbReference>
<dbReference type="EMBL" id="JACHBX010000005">
    <property type="protein sequence ID" value="MBB6135854.1"/>
    <property type="molecule type" value="Genomic_DNA"/>
</dbReference>
<dbReference type="AlphaFoldDB" id="A0A7X0CGC8"/>